<accession>A0A9E7JZS1</accession>
<protein>
    <submittedName>
        <fullName evidence="1">Avr9 Cf-9 rapidly elicited protein 146</fullName>
    </submittedName>
</protein>
<proteinExistence type="predicted"/>
<dbReference type="PANTHER" id="PTHR33265">
    <property type="entry name" value="AVR9/CF-9 RAPIDLY ELICITED PROTEIN-RELATED"/>
    <property type="match status" value="1"/>
</dbReference>
<evidence type="ECO:0000313" key="1">
    <source>
        <dbReference type="EMBL" id="URD99343.1"/>
    </source>
</evidence>
<dbReference type="InterPro" id="IPR008480">
    <property type="entry name" value="DUF761_pln"/>
</dbReference>
<organism evidence="1 2">
    <name type="scientific">Musa troglodytarum</name>
    <name type="common">fe'i banana</name>
    <dbReference type="NCBI Taxonomy" id="320322"/>
    <lineage>
        <taxon>Eukaryota</taxon>
        <taxon>Viridiplantae</taxon>
        <taxon>Streptophyta</taxon>
        <taxon>Embryophyta</taxon>
        <taxon>Tracheophyta</taxon>
        <taxon>Spermatophyta</taxon>
        <taxon>Magnoliopsida</taxon>
        <taxon>Liliopsida</taxon>
        <taxon>Zingiberales</taxon>
        <taxon>Musaceae</taxon>
        <taxon>Musa</taxon>
    </lineage>
</organism>
<dbReference type="AlphaFoldDB" id="A0A9E7JZS1"/>
<dbReference type="PANTHER" id="PTHR33265:SF26">
    <property type="entry name" value="OS06G0554600 PROTEIN"/>
    <property type="match status" value="1"/>
</dbReference>
<evidence type="ECO:0000313" key="2">
    <source>
        <dbReference type="Proteomes" id="UP001055439"/>
    </source>
</evidence>
<dbReference type="EMBL" id="CP097506">
    <property type="protein sequence ID" value="URD99343.1"/>
    <property type="molecule type" value="Genomic_DNA"/>
</dbReference>
<dbReference type="Pfam" id="PF05553">
    <property type="entry name" value="DUF761"/>
    <property type="match status" value="1"/>
</dbReference>
<dbReference type="OrthoDB" id="696337at2759"/>
<gene>
    <name evidence="1" type="ORF">MUK42_30780</name>
</gene>
<reference evidence="1" key="1">
    <citation type="submission" date="2022-05" db="EMBL/GenBank/DDBJ databases">
        <title>The Musa troglodytarum L. genome provides insights into the mechanism of non-climacteric behaviour and enrichment of carotenoids.</title>
        <authorList>
            <person name="Wang J."/>
        </authorList>
    </citation>
    <scope>NUCLEOTIDE SEQUENCE</scope>
    <source>
        <tissue evidence="1">Leaf</tissue>
    </source>
</reference>
<dbReference type="Proteomes" id="UP001055439">
    <property type="component" value="Chromosome 4"/>
</dbReference>
<sequence>MQVKGQHLSMVHMEPSRGVKRPWRVVRVVLYMLGKGISKDKFMMDLQLLIERGKIAGKALSNLMTFHHRHDPREDRSFMFSGFSCRSMDPNLSFYSPMEVEFSCSNTPAYPSFRAVKRKSRRHRRYHDDDYDYDAAAVAKAFEMLNSELSDAESVVASPSPAPVIWSFGKSPAVVRQQRITDSPFPLREEEDEEDVDIHIDEKAEEFIRRFYEQLRLQQRTPMTPEFQRYRRQPLMGRA</sequence>
<keyword evidence="2" id="KW-1185">Reference proteome</keyword>
<name>A0A9E7JZS1_9LILI</name>